<protein>
    <recommendedName>
        <fullName evidence="1">HTH-like domain-containing protein</fullName>
    </recommendedName>
</protein>
<reference evidence="2" key="1">
    <citation type="submission" date="2021-01" db="EMBL/GenBank/DDBJ databases">
        <title>Whole genome shotgun sequence of Planotetraspora thailandica NBRC 104271.</title>
        <authorList>
            <person name="Komaki H."/>
            <person name="Tamura T."/>
        </authorList>
    </citation>
    <scope>NUCLEOTIDE SEQUENCE</scope>
    <source>
        <strain evidence="2">NBRC 104271</strain>
    </source>
</reference>
<comment type="caution">
    <text evidence="2">The sequence shown here is derived from an EMBL/GenBank/DDBJ whole genome shotgun (WGS) entry which is preliminary data.</text>
</comment>
<dbReference type="Pfam" id="PF13276">
    <property type="entry name" value="HTH_21"/>
    <property type="match status" value="1"/>
</dbReference>
<evidence type="ECO:0000259" key="1">
    <source>
        <dbReference type="Pfam" id="PF13276"/>
    </source>
</evidence>
<dbReference type="EMBL" id="BOOR01000080">
    <property type="protein sequence ID" value="GII59206.1"/>
    <property type="molecule type" value="Genomic_DNA"/>
</dbReference>
<dbReference type="InterPro" id="IPR025948">
    <property type="entry name" value="HTH-like_dom"/>
</dbReference>
<dbReference type="InterPro" id="IPR050900">
    <property type="entry name" value="Transposase_IS3/IS150/IS904"/>
</dbReference>
<dbReference type="Proteomes" id="UP000605992">
    <property type="component" value="Unassembled WGS sequence"/>
</dbReference>
<dbReference type="PANTHER" id="PTHR46889:SF4">
    <property type="entry name" value="TRANSPOSASE INSO FOR INSERTION SEQUENCE ELEMENT IS911B-RELATED"/>
    <property type="match status" value="1"/>
</dbReference>
<dbReference type="PANTHER" id="PTHR46889">
    <property type="entry name" value="TRANSPOSASE INSF FOR INSERTION SEQUENCE IS3B-RELATED"/>
    <property type="match status" value="1"/>
</dbReference>
<evidence type="ECO:0000313" key="3">
    <source>
        <dbReference type="Proteomes" id="UP000605992"/>
    </source>
</evidence>
<proteinExistence type="predicted"/>
<gene>
    <name evidence="2" type="ORF">Pth03_75950</name>
</gene>
<sequence>MRDEQLKAEITRIYQDNYSSYGARKVYRQLRREGHAVARCTVQRLMGELGIVGLVRGKARSTTTTADLAGRPADMVNRHFHAPAPNRLWVTDLTYIRTWSGGCRPERPSLPAGRRARCRRWSRHGGRHGTPVAGLLGSA</sequence>
<dbReference type="RefSeq" id="WP_203949270.1">
    <property type="nucleotide sequence ID" value="NZ_BOOR01000080.1"/>
</dbReference>
<keyword evidence="3" id="KW-1185">Reference proteome</keyword>
<name>A0A8J4DF05_9ACTN</name>
<dbReference type="AlphaFoldDB" id="A0A8J4DF05"/>
<accession>A0A8J4DF05</accession>
<feature type="domain" description="HTH-like" evidence="1">
    <location>
        <begin position="2"/>
        <end position="58"/>
    </location>
</feature>
<organism evidence="2 3">
    <name type="scientific">Planotetraspora thailandica</name>
    <dbReference type="NCBI Taxonomy" id="487172"/>
    <lineage>
        <taxon>Bacteria</taxon>
        <taxon>Bacillati</taxon>
        <taxon>Actinomycetota</taxon>
        <taxon>Actinomycetes</taxon>
        <taxon>Streptosporangiales</taxon>
        <taxon>Streptosporangiaceae</taxon>
        <taxon>Planotetraspora</taxon>
    </lineage>
</organism>
<evidence type="ECO:0000313" key="2">
    <source>
        <dbReference type="EMBL" id="GII59206.1"/>
    </source>
</evidence>